<feature type="region of interest" description="Disordered" evidence="10">
    <location>
        <begin position="1248"/>
        <end position="1267"/>
    </location>
</feature>
<dbReference type="InterPro" id="IPR011009">
    <property type="entry name" value="Kinase-like_dom_sf"/>
</dbReference>
<feature type="compositionally biased region" description="Acidic residues" evidence="10">
    <location>
        <begin position="1705"/>
        <end position="1718"/>
    </location>
</feature>
<feature type="compositionally biased region" description="Acidic residues" evidence="10">
    <location>
        <begin position="1575"/>
        <end position="1607"/>
    </location>
</feature>
<keyword evidence="6 9" id="KW-0067">ATP-binding</keyword>
<dbReference type="SUPFAM" id="SSF56112">
    <property type="entry name" value="Protein kinase-like (PK-like)"/>
    <property type="match status" value="1"/>
</dbReference>
<accession>A0A9P8IEK9</accession>
<reference evidence="12" key="1">
    <citation type="submission" date="2021-07" db="EMBL/GenBank/DDBJ databases">
        <title>Draft genome of Mortierella alpina, strain LL118, isolated from an aspen leaf litter sample.</title>
        <authorList>
            <person name="Yang S."/>
            <person name="Vinatzer B.A."/>
        </authorList>
    </citation>
    <scope>NUCLEOTIDE SEQUENCE</scope>
    <source>
        <strain evidence="12">LL118</strain>
    </source>
</reference>
<keyword evidence="2" id="KW-0723">Serine/threonine-protein kinase</keyword>
<keyword evidence="5" id="KW-0418">Kinase</keyword>
<feature type="compositionally biased region" description="Polar residues" evidence="10">
    <location>
        <begin position="1477"/>
        <end position="1487"/>
    </location>
</feature>
<dbReference type="InterPro" id="IPR011989">
    <property type="entry name" value="ARM-like"/>
</dbReference>
<comment type="caution">
    <text evidence="12">The sequence shown here is derived from an EMBL/GenBank/DDBJ whole genome shotgun (WGS) entry which is preliminary data.</text>
</comment>
<dbReference type="InterPro" id="IPR017441">
    <property type="entry name" value="Protein_kinase_ATP_BS"/>
</dbReference>
<evidence type="ECO:0000256" key="3">
    <source>
        <dbReference type="ARBA" id="ARBA00022679"/>
    </source>
</evidence>
<gene>
    <name evidence="12" type="ORF">KVV02_005967</name>
</gene>
<evidence type="ECO:0000256" key="8">
    <source>
        <dbReference type="ARBA" id="ARBA00048679"/>
    </source>
</evidence>
<dbReference type="FunFam" id="1.25.10.10:FF:000583">
    <property type="entry name" value="MAP3K epsilon protein kinase 1"/>
    <property type="match status" value="1"/>
</dbReference>
<proteinExistence type="predicted"/>
<feature type="compositionally biased region" description="Acidic residues" evidence="10">
    <location>
        <begin position="1371"/>
        <end position="1382"/>
    </location>
</feature>
<dbReference type="EMBL" id="JAIFTL010000005">
    <property type="protein sequence ID" value="KAG9327391.1"/>
    <property type="molecule type" value="Genomic_DNA"/>
</dbReference>
<dbReference type="SUPFAM" id="SSF48371">
    <property type="entry name" value="ARM repeat"/>
    <property type="match status" value="2"/>
</dbReference>
<dbReference type="GO" id="GO:0005524">
    <property type="term" value="F:ATP binding"/>
    <property type="evidence" value="ECO:0007669"/>
    <property type="project" value="UniProtKB-UniRule"/>
</dbReference>
<protein>
    <recommendedName>
        <fullName evidence="1">non-specific serine/threonine protein kinase</fullName>
        <ecNumber evidence="1">2.7.11.1</ecNumber>
    </recommendedName>
</protein>
<evidence type="ECO:0000256" key="2">
    <source>
        <dbReference type="ARBA" id="ARBA00022527"/>
    </source>
</evidence>
<evidence type="ECO:0000256" key="1">
    <source>
        <dbReference type="ARBA" id="ARBA00012513"/>
    </source>
</evidence>
<keyword evidence="3" id="KW-0808">Transferase</keyword>
<dbReference type="Proteomes" id="UP000717515">
    <property type="component" value="Unassembled WGS sequence"/>
</dbReference>
<dbReference type="GO" id="GO:0005737">
    <property type="term" value="C:cytoplasm"/>
    <property type="evidence" value="ECO:0007669"/>
    <property type="project" value="TreeGrafter"/>
</dbReference>
<feature type="compositionally biased region" description="Polar residues" evidence="10">
    <location>
        <begin position="1539"/>
        <end position="1557"/>
    </location>
</feature>
<dbReference type="EC" id="2.7.11.1" evidence="1"/>
<evidence type="ECO:0000256" key="7">
    <source>
        <dbReference type="ARBA" id="ARBA00047899"/>
    </source>
</evidence>
<feature type="compositionally biased region" description="Low complexity" evidence="10">
    <location>
        <begin position="1459"/>
        <end position="1468"/>
    </location>
</feature>
<evidence type="ECO:0000256" key="6">
    <source>
        <dbReference type="ARBA" id="ARBA00022840"/>
    </source>
</evidence>
<evidence type="ECO:0000256" key="10">
    <source>
        <dbReference type="SAM" id="MobiDB-lite"/>
    </source>
</evidence>
<feature type="region of interest" description="Disordered" evidence="10">
    <location>
        <begin position="1050"/>
        <end position="1076"/>
    </location>
</feature>
<evidence type="ECO:0000256" key="5">
    <source>
        <dbReference type="ARBA" id="ARBA00022777"/>
    </source>
</evidence>
<feature type="binding site" evidence="9">
    <location>
        <position position="40"/>
    </location>
    <ligand>
        <name>ATP</name>
        <dbReference type="ChEBI" id="CHEBI:30616"/>
    </ligand>
</feature>
<evidence type="ECO:0000313" key="13">
    <source>
        <dbReference type="Proteomes" id="UP000717515"/>
    </source>
</evidence>
<sequence length="1752" mass="195322">MTSGPTRVGNIMLGNCIGKGAFGSVWRGLNLETATTVAVKQINLSDIPSSELANIMHANIVKYFGFEKTSETLNIILDTWTCIENGARARAHNYANYVPNQNLNFFMLSYPLLVAPEIIELSGATTASDIWSVGCTVIELLDGEPPYHTLPPMGALYRIVQDDHPPIPESVSAIVRDFLMQCFQKDCNLRVSAKKLSKHPWIQMSKKKASGSQRSREKAIPAYDEAVKSVLQWNEALKGSSTMSMNRNSGNIRRISGGKTWDQNVPAITDLFHAPKPQGRETSAVPIVQPQPERPVAVAQPPQFHLQTNNASNINTATTTNNLEPEVCTDNWDDDFAEISSLQLAALEFRDQEDEISKTIRAAPRFPQSQSAIVDNDIDEDDFEDDGQDLRLKFKKLKQASAKQQESSVKPSGSLASRPKAITAHVPIDLVRSRSAPGQLLVSPSMTTEELQGYREEEDDDDFSDLFEGVENRNMMYQDEGLTLQTRLSNHSWFGNDAGSDEDDPFAEVDEGFDEIDLEANIAREKHARACASIAEQFRLLEGSPSDSQLQAVCDRLTVLLTENPDTRGPMIANHGAIPLLDLIENCEHESAVLKKLLNILNLVIRNDYILQENLCLVGAIPVLIRFTSKRFSKEIQLAAAVFIQQICHTNPLTLQMFISCRGLRVLIKFLQGNYSTQKELVWIAINGIHSVFNLQSLTPRNDFCRLLAKQGLLEPLSSTLYNTIHDPNGLPYTEKIVNVFLIFSQGDSPVKELLATHRIVHCMLDSLQNLPPHLCVAMLKCIRNISMNSNTLDVLQNANAIRTLVKVLGERTGSIATDVCNHVFTTLFNLCRINKSRQEEAAQAGLIPHLQQIAESTSPLKQFALPILCDMAHAGRACRNALWNNDVLPVYLRLFKDPYWQVNAMDAVHVWLQDEKSMQDEESDVEQFLLLKPSLNYFVQAFLTAKANSFENILEPFHKIIRLSPSIACGIAVPGLFPRLLDRLAHPKAVVRLNLLRILRAIFDVHPERLKLVMDYGIADVVNKIAEEDSGLLVKELAREILEAFEESDSEAALSSREDDGDSEHGGSSSNRYNSFPSSSDFFGLRPLTALRQNNDDDEDEYDTVVRRQKSSMSHHAGDAASSSNFSIVKRRLKSSSHGSSTDSIHDVDDLFLKEVEGLEIKTGMDPRTSSHQRPHDWVSESHGSYESYLAPSALRSNNGEGSSSSAAALKGQPPRRRVSINETTHNSTHSDSGDSEDDLFVTSRGWLDQQDDEPDGEKELDWDQRRQKASHAFKAFSQDTGDIFDGIDDDEPRTVKMIPRQFGHSKSRSLGEIIETCLDEDLEKRQRLLQGLQSHDLSESMILRSELPKIRLELLDIDHFPAWNRQESDENDSGSESDEGEGGHYRDKDDTDDDNSNRHYGTSSSHPDELERRMSPRSSNEYGGITSAEELTRILEEYHGTRRPFTSEGMSRGGSRSGASSGSSSGDPTLRLKSASESVAGATQASVSSGPLSSSSTEQLDRVAEGLGRGQPRRANRVVGSLASIAAWHAETDSNDDNNSAQPTVASESAPQPESSGLILATRQEYDSTLNFSDDDDDDDKDEDEDEDEGEEQEEEEEKEEEKEEEGEKEKEEEGEKEKEEEGEKEKEAIAGADDTTSIQTDDVEEAHHISTIFANKLSTRNDCNDDDHDDYGLHINDNDDQDDNGGWTMKLQRLQPMLDGVTAEEDEEDEDSDWDQEQRLGYDTPRYQTISTSAPMSTLRRRNSHLRSE</sequence>
<evidence type="ECO:0000256" key="9">
    <source>
        <dbReference type="PROSITE-ProRule" id="PRU10141"/>
    </source>
</evidence>
<feature type="compositionally biased region" description="Basic and acidic residues" evidence="10">
    <location>
        <begin position="1432"/>
        <end position="1442"/>
    </location>
</feature>
<feature type="region of interest" description="Disordered" evidence="10">
    <location>
        <begin position="1367"/>
        <end position="1518"/>
    </location>
</feature>
<evidence type="ECO:0000256" key="4">
    <source>
        <dbReference type="ARBA" id="ARBA00022741"/>
    </source>
</evidence>
<feature type="compositionally biased region" description="Basic residues" evidence="10">
    <location>
        <begin position="1742"/>
        <end position="1752"/>
    </location>
</feature>
<dbReference type="Gene3D" id="3.30.200.20">
    <property type="entry name" value="Phosphorylase Kinase, domain 1"/>
    <property type="match status" value="1"/>
</dbReference>
<dbReference type="PANTHER" id="PTHR24361">
    <property type="entry name" value="MITOGEN-ACTIVATED KINASE KINASE KINASE"/>
    <property type="match status" value="1"/>
</dbReference>
<feature type="compositionally biased region" description="Low complexity" evidence="10">
    <location>
        <begin position="1488"/>
        <end position="1498"/>
    </location>
</feature>
<organism evidence="12 13">
    <name type="scientific">Mortierella alpina</name>
    <name type="common">Oleaginous fungus</name>
    <name type="synonym">Mortierella renispora</name>
    <dbReference type="NCBI Taxonomy" id="64518"/>
    <lineage>
        <taxon>Eukaryota</taxon>
        <taxon>Fungi</taxon>
        <taxon>Fungi incertae sedis</taxon>
        <taxon>Mucoromycota</taxon>
        <taxon>Mortierellomycotina</taxon>
        <taxon>Mortierellomycetes</taxon>
        <taxon>Mortierellales</taxon>
        <taxon>Mortierellaceae</taxon>
        <taxon>Mortierella</taxon>
    </lineage>
</organism>
<dbReference type="Gene3D" id="1.25.10.10">
    <property type="entry name" value="Leucine-rich Repeat Variant"/>
    <property type="match status" value="3"/>
</dbReference>
<feature type="region of interest" description="Disordered" evidence="10">
    <location>
        <begin position="1531"/>
        <end position="1646"/>
    </location>
</feature>
<feature type="region of interest" description="Disordered" evidence="10">
    <location>
        <begin position="1194"/>
        <end position="1219"/>
    </location>
</feature>
<dbReference type="GO" id="GO:0004674">
    <property type="term" value="F:protein serine/threonine kinase activity"/>
    <property type="evidence" value="ECO:0007669"/>
    <property type="project" value="UniProtKB-KW"/>
</dbReference>
<dbReference type="InterPro" id="IPR053235">
    <property type="entry name" value="Ser_Thr_kinase"/>
</dbReference>
<dbReference type="PANTHER" id="PTHR24361:SF433">
    <property type="entry name" value="PROTEIN KINASE DOMAIN-CONTAINING PROTEIN"/>
    <property type="match status" value="1"/>
</dbReference>
<dbReference type="Pfam" id="PF00069">
    <property type="entry name" value="Pkinase"/>
    <property type="match status" value="1"/>
</dbReference>
<feature type="compositionally biased region" description="Basic and acidic residues" evidence="10">
    <location>
        <begin position="1608"/>
        <end position="1631"/>
    </location>
</feature>
<dbReference type="PROSITE" id="PS00107">
    <property type="entry name" value="PROTEIN_KINASE_ATP"/>
    <property type="match status" value="1"/>
</dbReference>
<feature type="compositionally biased region" description="Polar residues" evidence="10">
    <location>
        <begin position="1729"/>
        <end position="1739"/>
    </location>
</feature>
<comment type="catalytic activity">
    <reaction evidence="8">
        <text>L-seryl-[protein] + ATP = O-phospho-L-seryl-[protein] + ADP + H(+)</text>
        <dbReference type="Rhea" id="RHEA:17989"/>
        <dbReference type="Rhea" id="RHEA-COMP:9863"/>
        <dbReference type="Rhea" id="RHEA-COMP:11604"/>
        <dbReference type="ChEBI" id="CHEBI:15378"/>
        <dbReference type="ChEBI" id="CHEBI:29999"/>
        <dbReference type="ChEBI" id="CHEBI:30616"/>
        <dbReference type="ChEBI" id="CHEBI:83421"/>
        <dbReference type="ChEBI" id="CHEBI:456216"/>
        <dbReference type="EC" id="2.7.11.1"/>
    </reaction>
</comment>
<keyword evidence="4 9" id="KW-0547">Nucleotide-binding</keyword>
<feature type="compositionally biased region" description="Low complexity" evidence="10">
    <location>
        <begin position="1067"/>
        <end position="1076"/>
    </location>
</feature>
<name>A0A9P8IEK9_MORAP</name>
<evidence type="ECO:0000313" key="12">
    <source>
        <dbReference type="EMBL" id="KAG9327391.1"/>
    </source>
</evidence>
<dbReference type="PROSITE" id="PS50011">
    <property type="entry name" value="PROTEIN_KINASE_DOM"/>
    <property type="match status" value="1"/>
</dbReference>
<feature type="domain" description="Protein kinase" evidence="11">
    <location>
        <begin position="1"/>
        <end position="202"/>
    </location>
</feature>
<comment type="catalytic activity">
    <reaction evidence="7">
        <text>L-threonyl-[protein] + ATP = O-phospho-L-threonyl-[protein] + ADP + H(+)</text>
        <dbReference type="Rhea" id="RHEA:46608"/>
        <dbReference type="Rhea" id="RHEA-COMP:11060"/>
        <dbReference type="Rhea" id="RHEA-COMP:11605"/>
        <dbReference type="ChEBI" id="CHEBI:15378"/>
        <dbReference type="ChEBI" id="CHEBI:30013"/>
        <dbReference type="ChEBI" id="CHEBI:30616"/>
        <dbReference type="ChEBI" id="CHEBI:61977"/>
        <dbReference type="ChEBI" id="CHEBI:456216"/>
        <dbReference type="EC" id="2.7.11.1"/>
    </reaction>
</comment>
<dbReference type="InterPro" id="IPR016024">
    <property type="entry name" value="ARM-type_fold"/>
</dbReference>
<feature type="region of interest" description="Disordered" evidence="10">
    <location>
        <begin position="1700"/>
        <end position="1752"/>
    </location>
</feature>
<dbReference type="Gene3D" id="1.10.510.10">
    <property type="entry name" value="Transferase(Phosphotransferase) domain 1"/>
    <property type="match status" value="1"/>
</dbReference>
<evidence type="ECO:0000259" key="11">
    <source>
        <dbReference type="PROSITE" id="PS50011"/>
    </source>
</evidence>
<dbReference type="InterPro" id="IPR000719">
    <property type="entry name" value="Prot_kinase_dom"/>
</dbReference>